<name>A0A4Y8PT59_9BACL</name>
<reference evidence="2 3" key="1">
    <citation type="submission" date="2017-03" db="EMBL/GenBank/DDBJ databases">
        <title>Isolation of Levoglucosan Utilizing Bacteria.</title>
        <authorList>
            <person name="Arya A.S."/>
        </authorList>
    </citation>
    <scope>NUCLEOTIDE SEQUENCE [LARGE SCALE GENOMIC DNA]</scope>
    <source>
        <strain evidence="2 3">MEC069</strain>
    </source>
</reference>
<proteinExistence type="predicted"/>
<comment type="caution">
    <text evidence="2">The sequence shown here is derived from an EMBL/GenBank/DDBJ whole genome shotgun (WGS) entry which is preliminary data.</text>
</comment>
<organism evidence="2 3">
    <name type="scientific">Paenibacillus athensensis</name>
    <dbReference type="NCBI Taxonomy" id="1967502"/>
    <lineage>
        <taxon>Bacteria</taxon>
        <taxon>Bacillati</taxon>
        <taxon>Bacillota</taxon>
        <taxon>Bacilli</taxon>
        <taxon>Bacillales</taxon>
        <taxon>Paenibacillaceae</taxon>
        <taxon>Paenibacillus</taxon>
    </lineage>
</organism>
<dbReference type="OrthoDB" id="2613420at2"/>
<evidence type="ECO:0000256" key="1">
    <source>
        <dbReference type="SAM" id="MobiDB-lite"/>
    </source>
</evidence>
<sequence>MNTNQTTSGMEHVSPSGFTVMNDPGSRTVIQEVEAWLQGQVGRVLYIRKGEQRDMDRIGIRLQRVELRHREEPVDAYESAHELILHGQGWTETQGEAGPVKSPLPEEVFEIPLLGRCTAVETETGLELATGRACYWIEREASLS</sequence>
<dbReference type="AlphaFoldDB" id="A0A4Y8PT59"/>
<evidence type="ECO:0000313" key="2">
    <source>
        <dbReference type="EMBL" id="TFE84076.1"/>
    </source>
</evidence>
<dbReference type="RefSeq" id="WP_134756583.1">
    <property type="nucleotide sequence ID" value="NZ_MYFO02000015.1"/>
</dbReference>
<dbReference type="EMBL" id="MYFO01000039">
    <property type="protein sequence ID" value="TFE84076.1"/>
    <property type="molecule type" value="Genomic_DNA"/>
</dbReference>
<protein>
    <submittedName>
        <fullName evidence="2">Uncharacterized protein</fullName>
    </submittedName>
</protein>
<gene>
    <name evidence="2" type="ORF">B5M42_21425</name>
</gene>
<accession>A0A4Y8PT59</accession>
<evidence type="ECO:0000313" key="3">
    <source>
        <dbReference type="Proteomes" id="UP000298246"/>
    </source>
</evidence>
<dbReference type="Pfam" id="PF25846">
    <property type="entry name" value="YmzB"/>
    <property type="match status" value="1"/>
</dbReference>
<keyword evidence="3" id="KW-1185">Reference proteome</keyword>
<feature type="region of interest" description="Disordered" evidence="1">
    <location>
        <begin position="1"/>
        <end position="20"/>
    </location>
</feature>
<dbReference type="Proteomes" id="UP000298246">
    <property type="component" value="Unassembled WGS sequence"/>
</dbReference>
<dbReference type="InterPro" id="IPR058926">
    <property type="entry name" value="YmzB-like"/>
</dbReference>